<dbReference type="GO" id="GO:0016887">
    <property type="term" value="F:ATP hydrolysis activity"/>
    <property type="evidence" value="ECO:0007669"/>
    <property type="project" value="InterPro"/>
</dbReference>
<feature type="transmembrane region" description="Helical" evidence="8">
    <location>
        <begin position="592"/>
        <end position="611"/>
    </location>
</feature>
<evidence type="ECO:0000313" key="11">
    <source>
        <dbReference type="Proteomes" id="UP000823598"/>
    </source>
</evidence>
<keyword evidence="5 8" id="KW-0472">Membrane</keyword>
<evidence type="ECO:0000256" key="5">
    <source>
        <dbReference type="ARBA" id="ARBA00023136"/>
    </source>
</evidence>
<dbReference type="InterPro" id="IPR027256">
    <property type="entry name" value="P-typ_ATPase_IB"/>
</dbReference>
<evidence type="ECO:0000313" key="10">
    <source>
        <dbReference type="EMBL" id="MBO8477202.1"/>
    </source>
</evidence>
<keyword evidence="8" id="KW-1003">Cell membrane</keyword>
<feature type="transmembrane region" description="Helical" evidence="8">
    <location>
        <begin position="254"/>
        <end position="274"/>
    </location>
</feature>
<feature type="transmembrane region" description="Helical" evidence="8">
    <location>
        <begin position="286"/>
        <end position="307"/>
    </location>
</feature>
<keyword evidence="3 8" id="KW-0812">Transmembrane</keyword>
<evidence type="ECO:0000259" key="9">
    <source>
        <dbReference type="Pfam" id="PF00122"/>
    </source>
</evidence>
<dbReference type="InterPro" id="IPR051014">
    <property type="entry name" value="Cation_Transport_ATPase_IB"/>
</dbReference>
<dbReference type="InterPro" id="IPR059000">
    <property type="entry name" value="ATPase_P-type_domA"/>
</dbReference>
<dbReference type="Pfam" id="PF00702">
    <property type="entry name" value="Hydrolase"/>
    <property type="match status" value="1"/>
</dbReference>
<keyword evidence="8" id="KW-0067">ATP-binding</keyword>
<feature type="transmembrane region" description="Helical" evidence="8">
    <location>
        <begin position="617"/>
        <end position="638"/>
    </location>
</feature>
<comment type="caution">
    <text evidence="10">The sequence shown here is derived from an EMBL/GenBank/DDBJ whole genome shotgun (WGS) entry which is preliminary data.</text>
</comment>
<dbReference type="GO" id="GO:0046872">
    <property type="term" value="F:metal ion binding"/>
    <property type="evidence" value="ECO:0007669"/>
    <property type="project" value="UniProtKB-KW"/>
</dbReference>
<dbReference type="GO" id="GO:0016463">
    <property type="term" value="F:P-type zinc transporter activity"/>
    <property type="evidence" value="ECO:0007669"/>
    <property type="project" value="UniProtKB-EC"/>
</dbReference>
<comment type="subcellular location">
    <subcellularLocation>
        <location evidence="8">Cell membrane</location>
    </subcellularLocation>
    <subcellularLocation>
        <location evidence="1">Membrane</location>
    </subcellularLocation>
</comment>
<keyword evidence="8" id="KW-0479">Metal-binding</keyword>
<sequence length="641" mass="68011">MCCNHCYGKSCDTANPHNYKRWMPAIVSAVLLAAGLSFQYGSDGFAVSQYRWVLFVLAYLPVGLPVMKEAWEEGVYGKDFFNEFLLMTIASIGAFCIGEYPEAVAVMLFYSVGEALQEQAVERAKGSIQALLDVRPETTTVIADDGSSMVKHPSEVLPGMVVEVKTGERLPLDGILLDEHASFDTAALTGESVPRTVEKGGSVLAGMIATASAVRVRVTKPFADSALSRILRMVEEANERKAPAELFIRKFARIYTPVVIALAVLIAAVLPFVADFEFSESLYRGLVFLVVSCPCALVVSIPLSYFAGIGAASRNGILFKGGNYLSEISKLDMVVFDKTGTLTTGHFGVKRIETASGTDEESLLSIIASVEAMSTHPIAKAIVEYCKSKNIKADYAVEAVEESAGGGLKAFTAGRRVVIGNMSFLMQEGAKGLPDFSSEIDTVVVCSIDGEYSGAVFLADEVKPDSKDAVAALYAEGVKKTAILSGDKSAIVADLAKKLRVTQFAGDLLPSGKVDAFRRMMQDADGAVAFVGDGINDAPVLAMSNVGIAMGGLGSDAAIETADVVIQDDKPSKVAKAVRIGRVTKRIVAQNIVFAIAFKVGVLLLGAFGLAGLWEAVFADVGVALLAVLNALRIQWVVGGK</sequence>
<evidence type="ECO:0000256" key="2">
    <source>
        <dbReference type="ARBA" id="ARBA00006024"/>
    </source>
</evidence>
<reference evidence="10" key="1">
    <citation type="submission" date="2020-10" db="EMBL/GenBank/DDBJ databases">
        <authorList>
            <person name="Gilroy R."/>
        </authorList>
    </citation>
    <scope>NUCLEOTIDE SEQUENCE</scope>
    <source>
        <strain evidence="10">6919</strain>
    </source>
</reference>
<keyword evidence="8" id="KW-0547">Nucleotide-binding</keyword>
<comment type="similarity">
    <text evidence="2 8">Belongs to the cation transport ATPase (P-type) (TC 3.A.3) family. Type IB subfamily.</text>
</comment>
<proteinExistence type="inferred from homology"/>
<organism evidence="10 11">
    <name type="scientific">Candidatus Limisoma faecipullorum</name>
    <dbReference type="NCBI Taxonomy" id="2840854"/>
    <lineage>
        <taxon>Bacteria</taxon>
        <taxon>Pseudomonadati</taxon>
        <taxon>Bacteroidota</taxon>
        <taxon>Bacteroidia</taxon>
        <taxon>Bacteroidales</taxon>
        <taxon>Candidatus Limisoma</taxon>
    </lineage>
</organism>
<dbReference type="GO" id="GO:0005886">
    <property type="term" value="C:plasma membrane"/>
    <property type="evidence" value="ECO:0007669"/>
    <property type="project" value="UniProtKB-SubCell"/>
</dbReference>
<keyword evidence="4 8" id="KW-1133">Transmembrane helix</keyword>
<protein>
    <recommendedName>
        <fullName evidence="6">P-type Zn(2+) transporter</fullName>
        <ecNumber evidence="6">7.2.2.12</ecNumber>
    </recommendedName>
</protein>
<dbReference type="SUPFAM" id="SSF81665">
    <property type="entry name" value="Calcium ATPase, transmembrane domain M"/>
    <property type="match status" value="1"/>
</dbReference>
<dbReference type="EMBL" id="JADIMC010000114">
    <property type="protein sequence ID" value="MBO8477202.1"/>
    <property type="molecule type" value="Genomic_DNA"/>
</dbReference>
<dbReference type="InterPro" id="IPR018303">
    <property type="entry name" value="ATPase_P-typ_P_site"/>
</dbReference>
<dbReference type="PROSITE" id="PS00154">
    <property type="entry name" value="ATPASE_E1_E2"/>
    <property type="match status" value="1"/>
</dbReference>
<evidence type="ECO:0000256" key="6">
    <source>
        <dbReference type="ARBA" id="ARBA00039097"/>
    </source>
</evidence>
<comment type="catalytic activity">
    <reaction evidence="7">
        <text>Zn(2+)(in) + ATP + H2O = Zn(2+)(out) + ADP + phosphate + H(+)</text>
        <dbReference type="Rhea" id="RHEA:20621"/>
        <dbReference type="ChEBI" id="CHEBI:15377"/>
        <dbReference type="ChEBI" id="CHEBI:15378"/>
        <dbReference type="ChEBI" id="CHEBI:29105"/>
        <dbReference type="ChEBI" id="CHEBI:30616"/>
        <dbReference type="ChEBI" id="CHEBI:43474"/>
        <dbReference type="ChEBI" id="CHEBI:456216"/>
        <dbReference type="EC" id="7.2.2.12"/>
    </reaction>
</comment>
<evidence type="ECO:0000256" key="3">
    <source>
        <dbReference type="ARBA" id="ARBA00022692"/>
    </source>
</evidence>
<dbReference type="PRINTS" id="PR00119">
    <property type="entry name" value="CATATPASE"/>
</dbReference>
<feature type="transmembrane region" description="Helical" evidence="8">
    <location>
        <begin position="52"/>
        <end position="68"/>
    </location>
</feature>
<dbReference type="GO" id="GO:0005524">
    <property type="term" value="F:ATP binding"/>
    <property type="evidence" value="ECO:0007669"/>
    <property type="project" value="UniProtKB-UniRule"/>
</dbReference>
<accession>A0A9D9IR52</accession>
<dbReference type="SUPFAM" id="SSF56784">
    <property type="entry name" value="HAD-like"/>
    <property type="match status" value="1"/>
</dbReference>
<dbReference type="NCBIfam" id="TIGR01494">
    <property type="entry name" value="ATPase_P-type"/>
    <property type="match status" value="1"/>
</dbReference>
<dbReference type="SUPFAM" id="SSF81653">
    <property type="entry name" value="Calcium ATPase, transduction domain A"/>
    <property type="match status" value="1"/>
</dbReference>
<dbReference type="PANTHER" id="PTHR48085:SF5">
    <property type="entry name" value="CADMIUM_ZINC-TRANSPORTING ATPASE HMA4-RELATED"/>
    <property type="match status" value="1"/>
</dbReference>
<dbReference type="Gene3D" id="3.40.1110.10">
    <property type="entry name" value="Calcium-transporting ATPase, cytoplasmic domain N"/>
    <property type="match status" value="1"/>
</dbReference>
<name>A0A9D9IR52_9BACT</name>
<evidence type="ECO:0000256" key="1">
    <source>
        <dbReference type="ARBA" id="ARBA00004370"/>
    </source>
</evidence>
<dbReference type="InterPro" id="IPR023214">
    <property type="entry name" value="HAD_sf"/>
</dbReference>
<dbReference type="Pfam" id="PF00122">
    <property type="entry name" value="E1-E2_ATPase"/>
    <property type="match status" value="1"/>
</dbReference>
<dbReference type="InterPro" id="IPR036412">
    <property type="entry name" value="HAD-like_sf"/>
</dbReference>
<dbReference type="NCBIfam" id="TIGR01525">
    <property type="entry name" value="ATPase-IB_hvy"/>
    <property type="match status" value="1"/>
</dbReference>
<dbReference type="AlphaFoldDB" id="A0A9D9IR52"/>
<evidence type="ECO:0000256" key="4">
    <source>
        <dbReference type="ARBA" id="ARBA00022989"/>
    </source>
</evidence>
<dbReference type="Gene3D" id="3.40.50.1000">
    <property type="entry name" value="HAD superfamily/HAD-like"/>
    <property type="match status" value="1"/>
</dbReference>
<dbReference type="InterPro" id="IPR008250">
    <property type="entry name" value="ATPase_P-typ_transduc_dom_A_sf"/>
</dbReference>
<dbReference type="NCBIfam" id="TIGR01512">
    <property type="entry name" value="ATPase-IB2_Cd"/>
    <property type="match status" value="1"/>
</dbReference>
<dbReference type="InterPro" id="IPR023299">
    <property type="entry name" value="ATPase_P-typ_cyto_dom_N"/>
</dbReference>
<dbReference type="Proteomes" id="UP000823598">
    <property type="component" value="Unassembled WGS sequence"/>
</dbReference>
<dbReference type="GO" id="GO:0015086">
    <property type="term" value="F:cadmium ion transmembrane transporter activity"/>
    <property type="evidence" value="ECO:0007669"/>
    <property type="project" value="TreeGrafter"/>
</dbReference>
<dbReference type="EC" id="7.2.2.12" evidence="6"/>
<dbReference type="PANTHER" id="PTHR48085">
    <property type="entry name" value="CADMIUM/ZINC-TRANSPORTING ATPASE HMA2-RELATED"/>
    <property type="match status" value="1"/>
</dbReference>
<evidence type="ECO:0000256" key="7">
    <source>
        <dbReference type="ARBA" id="ARBA00047308"/>
    </source>
</evidence>
<feature type="transmembrane region" description="Helical" evidence="8">
    <location>
        <begin position="22"/>
        <end position="40"/>
    </location>
</feature>
<gene>
    <name evidence="10" type="primary">cadA</name>
    <name evidence="10" type="ORF">IAB88_09455</name>
</gene>
<reference evidence="10" key="2">
    <citation type="journal article" date="2021" name="PeerJ">
        <title>Extensive microbial diversity within the chicken gut microbiome revealed by metagenomics and culture.</title>
        <authorList>
            <person name="Gilroy R."/>
            <person name="Ravi A."/>
            <person name="Getino M."/>
            <person name="Pursley I."/>
            <person name="Horton D.L."/>
            <person name="Alikhan N.F."/>
            <person name="Baker D."/>
            <person name="Gharbi K."/>
            <person name="Hall N."/>
            <person name="Watson M."/>
            <person name="Adriaenssens E.M."/>
            <person name="Foster-Nyarko E."/>
            <person name="Jarju S."/>
            <person name="Secka A."/>
            <person name="Antonio M."/>
            <person name="Oren A."/>
            <person name="Chaudhuri R.R."/>
            <person name="La Ragione R."/>
            <person name="Hildebrand F."/>
            <person name="Pallen M.J."/>
        </authorList>
    </citation>
    <scope>NUCLEOTIDE SEQUENCE</scope>
    <source>
        <strain evidence="10">6919</strain>
    </source>
</reference>
<feature type="domain" description="P-type ATPase A" evidence="9">
    <location>
        <begin position="135"/>
        <end position="235"/>
    </location>
</feature>
<evidence type="ECO:0000256" key="8">
    <source>
        <dbReference type="RuleBase" id="RU362081"/>
    </source>
</evidence>
<dbReference type="InterPro" id="IPR023298">
    <property type="entry name" value="ATPase_P-typ_TM_dom_sf"/>
</dbReference>
<dbReference type="Gene3D" id="2.70.150.10">
    <property type="entry name" value="Calcium-transporting ATPase, cytoplasmic transduction domain A"/>
    <property type="match status" value="1"/>
</dbReference>
<dbReference type="InterPro" id="IPR001757">
    <property type="entry name" value="P_typ_ATPase"/>
</dbReference>